<dbReference type="GO" id="GO:0008233">
    <property type="term" value="F:peptidase activity"/>
    <property type="evidence" value="ECO:0007669"/>
    <property type="project" value="UniProtKB-KW"/>
</dbReference>
<accession>A0ABN1IFE1</accession>
<name>A0ABN1IFE1_9GAMM</name>
<evidence type="ECO:0000256" key="2">
    <source>
        <dbReference type="ARBA" id="ARBA00023180"/>
    </source>
</evidence>
<dbReference type="Proteomes" id="UP001501523">
    <property type="component" value="Unassembled WGS sequence"/>
</dbReference>
<feature type="domain" description="PA" evidence="4">
    <location>
        <begin position="300"/>
        <end position="382"/>
    </location>
</feature>
<dbReference type="SUPFAM" id="SSF52025">
    <property type="entry name" value="PA domain"/>
    <property type="match status" value="1"/>
</dbReference>
<feature type="signal peptide" evidence="3">
    <location>
        <begin position="1"/>
        <end position="28"/>
    </location>
</feature>
<evidence type="ECO:0000313" key="5">
    <source>
        <dbReference type="EMBL" id="GAA0711544.1"/>
    </source>
</evidence>
<dbReference type="CDD" id="cd04818">
    <property type="entry name" value="PA_subtilisin_1"/>
    <property type="match status" value="1"/>
</dbReference>
<comment type="caution">
    <text evidence="5">The sequence shown here is derived from an EMBL/GenBank/DDBJ whole genome shotgun (WGS) entry which is preliminary data.</text>
</comment>
<protein>
    <submittedName>
        <fullName evidence="5">Serine protease</fullName>
    </submittedName>
</protein>
<proteinExistence type="predicted"/>
<keyword evidence="5" id="KW-0645">Protease</keyword>
<dbReference type="Pfam" id="PF02225">
    <property type="entry name" value="PA"/>
    <property type="match status" value="1"/>
</dbReference>
<evidence type="ECO:0000256" key="1">
    <source>
        <dbReference type="ARBA" id="ARBA00022729"/>
    </source>
</evidence>
<gene>
    <name evidence="5" type="ORF">GCM10009105_13510</name>
</gene>
<evidence type="ECO:0000259" key="4">
    <source>
        <dbReference type="Pfam" id="PF02225"/>
    </source>
</evidence>
<evidence type="ECO:0000256" key="3">
    <source>
        <dbReference type="SAM" id="SignalP"/>
    </source>
</evidence>
<dbReference type="InterPro" id="IPR003137">
    <property type="entry name" value="PA_domain"/>
</dbReference>
<evidence type="ECO:0000313" key="6">
    <source>
        <dbReference type="Proteomes" id="UP001501523"/>
    </source>
</evidence>
<dbReference type="PANTHER" id="PTHR22702">
    <property type="entry name" value="PROTEASE-ASSOCIATED DOMAIN-CONTAINING PROTEIN"/>
    <property type="match status" value="1"/>
</dbReference>
<reference evidence="5 6" key="1">
    <citation type="journal article" date="2019" name="Int. J. Syst. Evol. Microbiol.">
        <title>The Global Catalogue of Microorganisms (GCM) 10K type strain sequencing project: providing services to taxonomists for standard genome sequencing and annotation.</title>
        <authorList>
            <consortium name="The Broad Institute Genomics Platform"/>
            <consortium name="The Broad Institute Genome Sequencing Center for Infectious Disease"/>
            <person name="Wu L."/>
            <person name="Ma J."/>
        </authorList>
    </citation>
    <scope>NUCLEOTIDE SEQUENCE [LARGE SCALE GENOMIC DNA]</scope>
    <source>
        <strain evidence="5 6">JCM 15421</strain>
    </source>
</reference>
<sequence length="485" mass="49892">MTSEPVARRQARRVVTVVLSLACMTAQATSVVIDIDPTEPANTGFTDPTPRTALPDNPGTTLGAQRLYVFQTAANQWGNLINSAVTIRVLAKMVGLTCNGTTATLGSAGPHTAFANFPSAPKGNTFYAVAEANALAGSDQDPAADDIDASFNVTLDSGTCLNGTTGWYYGTNPANPVPSGTVPLMPVIFHELGHGLGFISLTNPATGALPAGIPDIWAYYQYDLQTGSTWAGMSDAQRAASALNDPNLIWAGKATNAQAPAFMKPTPQQVLLTAPTRLAAPYPAGAAQFGPALTSAGIAGNVVLAMNGSATDGCTAITSSVSGKLALIDRGTCSFTIKVKNAQNAGAAAALIANNAPGLFTMTGSDPSITIASLLVTQELGSLIKTALGSGTVSATLSTGNQAAATKQGCVRQYAPPVLEQGSSVSHFHSDAYPGLLMGPVLNETIFNHVDLTLPLFKDIGWSTNIDDLLFYDGFDGNPCAVVQP</sequence>
<dbReference type="EMBL" id="BAAAEU010000006">
    <property type="protein sequence ID" value="GAA0711544.1"/>
    <property type="molecule type" value="Genomic_DNA"/>
</dbReference>
<dbReference type="GO" id="GO:0006508">
    <property type="term" value="P:proteolysis"/>
    <property type="evidence" value="ECO:0007669"/>
    <property type="project" value="UniProtKB-KW"/>
</dbReference>
<dbReference type="Gene3D" id="3.50.30.30">
    <property type="match status" value="1"/>
</dbReference>
<keyword evidence="2" id="KW-0325">Glycoprotein</keyword>
<dbReference type="InterPro" id="IPR046450">
    <property type="entry name" value="PA_dom_sf"/>
</dbReference>
<feature type="chain" id="PRO_5046491230" evidence="3">
    <location>
        <begin position="29"/>
        <end position="485"/>
    </location>
</feature>
<keyword evidence="6" id="KW-1185">Reference proteome</keyword>
<keyword evidence="1 3" id="KW-0732">Signal</keyword>
<organism evidence="5 6">
    <name type="scientific">Dokdonella soli</name>
    <dbReference type="NCBI Taxonomy" id="529810"/>
    <lineage>
        <taxon>Bacteria</taxon>
        <taxon>Pseudomonadati</taxon>
        <taxon>Pseudomonadota</taxon>
        <taxon>Gammaproteobacteria</taxon>
        <taxon>Lysobacterales</taxon>
        <taxon>Rhodanobacteraceae</taxon>
        <taxon>Dokdonella</taxon>
    </lineage>
</organism>
<keyword evidence="5" id="KW-0378">Hydrolase</keyword>
<dbReference type="PANTHER" id="PTHR22702:SF1">
    <property type="entry name" value="PROTEASE-ASSOCIATED DOMAIN-CONTAINING PROTEIN 1"/>
    <property type="match status" value="1"/>
</dbReference>
<dbReference type="RefSeq" id="WP_343788500.1">
    <property type="nucleotide sequence ID" value="NZ_BAAAEU010000006.1"/>
</dbReference>